<dbReference type="WBParaSite" id="Csp11.Scaffold630.g19935.t1">
    <property type="protein sequence ID" value="Csp11.Scaffold630.g19935.t1"/>
    <property type="gene ID" value="Csp11.Scaffold630.g19935"/>
</dbReference>
<dbReference type="Proteomes" id="UP000095282">
    <property type="component" value="Unplaced"/>
</dbReference>
<accession>A0A1I7UW37</accession>
<dbReference type="InterPro" id="IPR012885">
    <property type="entry name" value="F-box_Sdz-33"/>
</dbReference>
<feature type="chain" id="PRO_5009309424" evidence="1">
    <location>
        <begin position="24"/>
        <end position="323"/>
    </location>
</feature>
<reference evidence="4" key="1">
    <citation type="submission" date="2016-11" db="UniProtKB">
        <authorList>
            <consortium name="WormBaseParasite"/>
        </authorList>
    </citation>
    <scope>IDENTIFICATION</scope>
</reference>
<dbReference type="PANTHER" id="PTHR21503:SF52">
    <property type="entry name" value="F-BOX DOMAIN-CONTAINING PROTEIN"/>
    <property type="match status" value="1"/>
</dbReference>
<evidence type="ECO:0000313" key="3">
    <source>
        <dbReference type="Proteomes" id="UP000095282"/>
    </source>
</evidence>
<feature type="signal peptide" evidence="1">
    <location>
        <begin position="1"/>
        <end position="23"/>
    </location>
</feature>
<keyword evidence="1" id="KW-0732">Signal</keyword>
<proteinExistence type="predicted"/>
<evidence type="ECO:0000259" key="2">
    <source>
        <dbReference type="PROSITE" id="PS50181"/>
    </source>
</evidence>
<dbReference type="InterPro" id="IPR001810">
    <property type="entry name" value="F-box_dom"/>
</dbReference>
<sequence>MQTFKVLNLPLLALIEVWRCLNPIELFKISRCSKRCFKTVILSGTRKFELKLDIPSYAVSINNKWTFIVEDHDFMSINAMRGNMISGINGLPTFIGPPETIRFFSKNQYNDLLAVFFTLTDLFKCPTYSVIACRDTPNDTAMKYICSRQKTIANLEITTKTDKDLDVVLKNLKVTEHLYVGTDELPLNCRPPCQISCKSVKMYYSFHITVDDILNMKECVEIQIHGSSLTDQDIEVLFQHWNSGGFPKLEYLYISGKKLTEDMKNGYLRTLWRSSGWSASKRVLGNVRSVRNAVRLENEDGIVGMFRFENAYLRCPSSIRFLV</sequence>
<dbReference type="eggNOG" id="ENOG502TJPP">
    <property type="taxonomic scope" value="Eukaryota"/>
</dbReference>
<dbReference type="PANTHER" id="PTHR21503">
    <property type="entry name" value="F-BOX-CONTAINING HYPOTHETICAL PROTEIN C.ELEGANS"/>
    <property type="match status" value="1"/>
</dbReference>
<feature type="domain" description="F-box" evidence="2">
    <location>
        <begin position="3"/>
        <end position="51"/>
    </location>
</feature>
<dbReference type="Pfam" id="PF07735">
    <property type="entry name" value="FBA_2"/>
    <property type="match status" value="1"/>
</dbReference>
<organism evidence="3 4">
    <name type="scientific">Caenorhabditis tropicalis</name>
    <dbReference type="NCBI Taxonomy" id="1561998"/>
    <lineage>
        <taxon>Eukaryota</taxon>
        <taxon>Metazoa</taxon>
        <taxon>Ecdysozoa</taxon>
        <taxon>Nematoda</taxon>
        <taxon>Chromadorea</taxon>
        <taxon>Rhabditida</taxon>
        <taxon>Rhabditina</taxon>
        <taxon>Rhabditomorpha</taxon>
        <taxon>Rhabditoidea</taxon>
        <taxon>Rhabditidae</taxon>
        <taxon>Peloderinae</taxon>
        <taxon>Caenorhabditis</taxon>
    </lineage>
</organism>
<evidence type="ECO:0000256" key="1">
    <source>
        <dbReference type="SAM" id="SignalP"/>
    </source>
</evidence>
<evidence type="ECO:0000313" key="4">
    <source>
        <dbReference type="WBParaSite" id="Csp11.Scaffold630.g19935.t1"/>
    </source>
</evidence>
<dbReference type="AlphaFoldDB" id="A0A1I7UW37"/>
<protein>
    <submittedName>
        <fullName evidence="4">F-box domain-containing protein</fullName>
    </submittedName>
</protein>
<dbReference type="PROSITE" id="PS50181">
    <property type="entry name" value="FBOX"/>
    <property type="match status" value="1"/>
</dbReference>
<keyword evidence="3" id="KW-1185">Reference proteome</keyword>
<name>A0A1I7UW37_9PELO</name>